<evidence type="ECO:0000313" key="1">
    <source>
        <dbReference type="EMBL" id="CAE0814537.1"/>
    </source>
</evidence>
<dbReference type="AlphaFoldDB" id="A0A7S4D2X9"/>
<name>A0A7S4D2X9_9EUGL</name>
<proteinExistence type="predicted"/>
<accession>A0A7S4D2X9</accession>
<gene>
    <name evidence="1" type="ORF">EGYM00163_LOCUS25693</name>
</gene>
<protein>
    <submittedName>
        <fullName evidence="1">Uncharacterized protein</fullName>
    </submittedName>
</protein>
<sequence length="139" mass="14503">MDRTISKQTDRLDSAEVTHDTVTVGILAGGVKWLEVEMDAQGGGGGHWCEMRRGDRPRVRCCGPVNTPATLTLGAIRADPVTRETICTGQRAPEARRSEWWQICGLVEGRPGGSERGAARAASAGCADGGLATVGGGSV</sequence>
<dbReference type="EMBL" id="HBJA01073146">
    <property type="protein sequence ID" value="CAE0814537.1"/>
    <property type="molecule type" value="Transcribed_RNA"/>
</dbReference>
<reference evidence="1" key="1">
    <citation type="submission" date="2021-01" db="EMBL/GenBank/DDBJ databases">
        <authorList>
            <person name="Corre E."/>
            <person name="Pelletier E."/>
            <person name="Niang G."/>
            <person name="Scheremetjew M."/>
            <person name="Finn R."/>
            <person name="Kale V."/>
            <person name="Holt S."/>
            <person name="Cochrane G."/>
            <person name="Meng A."/>
            <person name="Brown T."/>
            <person name="Cohen L."/>
        </authorList>
    </citation>
    <scope>NUCLEOTIDE SEQUENCE</scope>
    <source>
        <strain evidence="1">CCMP1594</strain>
    </source>
</reference>
<organism evidence="1">
    <name type="scientific">Eutreptiella gymnastica</name>
    <dbReference type="NCBI Taxonomy" id="73025"/>
    <lineage>
        <taxon>Eukaryota</taxon>
        <taxon>Discoba</taxon>
        <taxon>Euglenozoa</taxon>
        <taxon>Euglenida</taxon>
        <taxon>Spirocuta</taxon>
        <taxon>Euglenophyceae</taxon>
        <taxon>Eutreptiales</taxon>
        <taxon>Eutreptiaceae</taxon>
        <taxon>Eutreptiella</taxon>
    </lineage>
</organism>